<dbReference type="AlphaFoldDB" id="D8LMV6"/>
<dbReference type="Gene3D" id="3.40.50.1820">
    <property type="entry name" value="alpha/beta hydrolase"/>
    <property type="match status" value="1"/>
</dbReference>
<dbReference type="EMBL" id="FN648608">
    <property type="protein sequence ID" value="CBN74757.1"/>
    <property type="molecule type" value="Genomic_DNA"/>
</dbReference>
<feature type="signal peptide" evidence="1">
    <location>
        <begin position="1"/>
        <end position="25"/>
    </location>
</feature>
<dbReference type="Proteomes" id="UP000002630">
    <property type="component" value="Linkage Group LG15"/>
</dbReference>
<keyword evidence="1" id="KW-0732">Signal</keyword>
<evidence type="ECO:0000256" key="1">
    <source>
        <dbReference type="SAM" id="SignalP"/>
    </source>
</evidence>
<dbReference type="InterPro" id="IPR010662">
    <property type="entry name" value="RBBP9/YdeN"/>
</dbReference>
<evidence type="ECO:0000313" key="3">
    <source>
        <dbReference type="Proteomes" id="UP000002630"/>
    </source>
</evidence>
<protein>
    <submittedName>
        <fullName evidence="2">Uncharacterized protein</fullName>
    </submittedName>
</protein>
<dbReference type="InParanoid" id="D8LMV6"/>
<sequence>MLQPRRILLSLALLAPQLPRQPADAFAVPSAAAPAAASPRPKAPRRLLILPDARADLSNPDCWHHHLKANVVVADKDVEVTIEDMPDPYSFNTKRYETFWLNFMADELALDPGTLVVAHGTAADAVLRFVEKYEVWGAVLVCPGGEMYHAGERHGRAYVWPAVRRGCPWLAIVHGNGDPIMGDAEAGRMKGALGVPPLLFREADGGQQRLRDHTGSLREVEELVLSAF</sequence>
<proteinExistence type="predicted"/>
<organism evidence="2 3">
    <name type="scientific">Ectocarpus siliculosus</name>
    <name type="common">Brown alga</name>
    <name type="synonym">Conferva siliculosa</name>
    <dbReference type="NCBI Taxonomy" id="2880"/>
    <lineage>
        <taxon>Eukaryota</taxon>
        <taxon>Sar</taxon>
        <taxon>Stramenopiles</taxon>
        <taxon>Ochrophyta</taxon>
        <taxon>PX clade</taxon>
        <taxon>Phaeophyceae</taxon>
        <taxon>Ectocarpales</taxon>
        <taxon>Ectocarpaceae</taxon>
        <taxon>Ectocarpus</taxon>
    </lineage>
</organism>
<dbReference type="PANTHER" id="PTHR15394:SF3">
    <property type="entry name" value="SERINE HYDROLASE RBBP9"/>
    <property type="match status" value="1"/>
</dbReference>
<name>D8LMV6_ECTSI</name>
<accession>D8LMV6</accession>
<keyword evidence="3" id="KW-1185">Reference proteome</keyword>
<dbReference type="EMBL" id="FN649740">
    <property type="protein sequence ID" value="CBN74757.1"/>
    <property type="molecule type" value="Genomic_DNA"/>
</dbReference>
<gene>
    <name evidence="2" type="ORF">Esi_0041_0097</name>
</gene>
<dbReference type="InterPro" id="IPR029058">
    <property type="entry name" value="AB_hydrolase_fold"/>
</dbReference>
<dbReference type="PANTHER" id="PTHR15394">
    <property type="entry name" value="SERINE HYDROLASE RBBP9"/>
    <property type="match status" value="1"/>
</dbReference>
<dbReference type="OrthoDB" id="2369073at2759"/>
<feature type="chain" id="PRO_5003117305" evidence="1">
    <location>
        <begin position="26"/>
        <end position="228"/>
    </location>
</feature>
<evidence type="ECO:0000313" key="2">
    <source>
        <dbReference type="EMBL" id="CBN74757.1"/>
    </source>
</evidence>
<reference evidence="2 3" key="1">
    <citation type="journal article" date="2010" name="Nature">
        <title>The Ectocarpus genome and the independent evolution of multicellularity in brown algae.</title>
        <authorList>
            <person name="Cock J.M."/>
            <person name="Sterck L."/>
            <person name="Rouze P."/>
            <person name="Scornet D."/>
            <person name="Allen A.E."/>
            <person name="Amoutzias G."/>
            <person name="Anthouard V."/>
            <person name="Artiguenave F."/>
            <person name="Aury J.M."/>
            <person name="Badger J.H."/>
            <person name="Beszteri B."/>
            <person name="Billiau K."/>
            <person name="Bonnet E."/>
            <person name="Bothwell J.H."/>
            <person name="Bowler C."/>
            <person name="Boyen C."/>
            <person name="Brownlee C."/>
            <person name="Carrano C.J."/>
            <person name="Charrier B."/>
            <person name="Cho G.Y."/>
            <person name="Coelho S.M."/>
            <person name="Collen J."/>
            <person name="Corre E."/>
            <person name="Da Silva C."/>
            <person name="Delage L."/>
            <person name="Delaroque N."/>
            <person name="Dittami S.M."/>
            <person name="Doulbeau S."/>
            <person name="Elias M."/>
            <person name="Farnham G."/>
            <person name="Gachon C.M."/>
            <person name="Gschloessl B."/>
            <person name="Heesch S."/>
            <person name="Jabbari K."/>
            <person name="Jubin C."/>
            <person name="Kawai H."/>
            <person name="Kimura K."/>
            <person name="Kloareg B."/>
            <person name="Kupper F.C."/>
            <person name="Lang D."/>
            <person name="Le Bail A."/>
            <person name="Leblanc C."/>
            <person name="Lerouge P."/>
            <person name="Lohr M."/>
            <person name="Lopez P.J."/>
            <person name="Martens C."/>
            <person name="Maumus F."/>
            <person name="Michel G."/>
            <person name="Miranda-Saavedra D."/>
            <person name="Morales J."/>
            <person name="Moreau H."/>
            <person name="Motomura T."/>
            <person name="Nagasato C."/>
            <person name="Napoli C.A."/>
            <person name="Nelson D.R."/>
            <person name="Nyvall-Collen P."/>
            <person name="Peters A.F."/>
            <person name="Pommier C."/>
            <person name="Potin P."/>
            <person name="Poulain J."/>
            <person name="Quesneville H."/>
            <person name="Read B."/>
            <person name="Rensing S.A."/>
            <person name="Ritter A."/>
            <person name="Rousvoal S."/>
            <person name="Samanta M."/>
            <person name="Samson G."/>
            <person name="Schroeder D.C."/>
            <person name="Segurens B."/>
            <person name="Strittmatter M."/>
            <person name="Tonon T."/>
            <person name="Tregear J.W."/>
            <person name="Valentin K."/>
            <person name="von Dassow P."/>
            <person name="Yamagishi T."/>
            <person name="Van de Peer Y."/>
            <person name="Wincker P."/>
        </authorList>
    </citation>
    <scope>NUCLEOTIDE SEQUENCE [LARGE SCALE GENOMIC DNA]</scope>
    <source>
        <strain evidence="3">Ec32 / CCAP1310/4</strain>
    </source>
</reference>